<sequence length="119" mass="13513">MTQVARWGTGLIIGAPSGGLKGLGTINVATEIYKQDSAYSNPDAVLEKHYTGKVVKFADSPFADYPGLMSLKELEEFTKKNWHLPRIHRDPMGIFDRGDVLLEKVEELFLYDFEFNNRF</sequence>
<protein>
    <submittedName>
        <fullName evidence="1">Uncharacterized protein</fullName>
    </submittedName>
</protein>
<reference evidence="1" key="1">
    <citation type="journal article" date="2015" name="Nature">
        <title>Complex archaea that bridge the gap between prokaryotes and eukaryotes.</title>
        <authorList>
            <person name="Spang A."/>
            <person name="Saw J.H."/>
            <person name="Jorgensen S.L."/>
            <person name="Zaremba-Niedzwiedzka K."/>
            <person name="Martijn J."/>
            <person name="Lind A.E."/>
            <person name="van Eijk R."/>
            <person name="Schleper C."/>
            <person name="Guy L."/>
            <person name="Ettema T.J."/>
        </authorList>
    </citation>
    <scope>NUCLEOTIDE SEQUENCE</scope>
</reference>
<evidence type="ECO:0000313" key="1">
    <source>
        <dbReference type="EMBL" id="KKL10707.1"/>
    </source>
</evidence>
<comment type="caution">
    <text evidence="1">The sequence shown here is derived from an EMBL/GenBank/DDBJ whole genome shotgun (WGS) entry which is preliminary data.</text>
</comment>
<dbReference type="EMBL" id="LAZR01041950">
    <property type="protein sequence ID" value="KKL10707.1"/>
    <property type="molecule type" value="Genomic_DNA"/>
</dbReference>
<organism evidence="1">
    <name type="scientific">marine sediment metagenome</name>
    <dbReference type="NCBI Taxonomy" id="412755"/>
    <lineage>
        <taxon>unclassified sequences</taxon>
        <taxon>metagenomes</taxon>
        <taxon>ecological metagenomes</taxon>
    </lineage>
</organism>
<dbReference type="AlphaFoldDB" id="A0A0F9BAA1"/>
<accession>A0A0F9BAA1</accession>
<name>A0A0F9BAA1_9ZZZZ</name>
<gene>
    <name evidence="1" type="ORF">LCGC14_2553120</name>
</gene>
<proteinExistence type="predicted"/>